<sequence length="145" mass="15062">MIKHLLISCAIVLMAQPALAETVVAARTIRAQTVLTAGDLSTIEEDLPGTLSSIEEAIGQEARVMLYSGRPVSINDIGPAAIIERNQIVPLIYSHGGLRIAADGRALDRASVGDVVRVMNLSSKTTVSGVVAADGTIHVGGLATH</sequence>
<feature type="chain" id="PRO_5011328496" description="Flagella basal body P-ring formation protein FlgA" evidence="4">
    <location>
        <begin position="21"/>
        <end position="145"/>
    </location>
</feature>
<name>A0A1I3SRW0_9RHOB</name>
<dbReference type="GO" id="GO:0044780">
    <property type="term" value="P:bacterial-type flagellum assembly"/>
    <property type="evidence" value="ECO:0007669"/>
    <property type="project" value="InterPro"/>
</dbReference>
<accession>A0A1I3SRW0</accession>
<dbReference type="CDD" id="cd11614">
    <property type="entry name" value="SAF_CpaB_FlgA_like"/>
    <property type="match status" value="1"/>
</dbReference>
<comment type="function">
    <text evidence="4">Involved in the assembly process of the P-ring formation. It may associate with FlgF on the rod constituting a structure essential for the P-ring assembly or may act as a modulator protein for the P-ring assembly.</text>
</comment>
<evidence type="ECO:0000313" key="7">
    <source>
        <dbReference type="Proteomes" id="UP000199630"/>
    </source>
</evidence>
<dbReference type="EMBL" id="FORH01000004">
    <property type="protein sequence ID" value="SFJ61508.1"/>
    <property type="molecule type" value="Genomic_DNA"/>
</dbReference>
<evidence type="ECO:0000256" key="1">
    <source>
        <dbReference type="ARBA" id="ARBA00004418"/>
    </source>
</evidence>
<dbReference type="GO" id="GO:0042597">
    <property type="term" value="C:periplasmic space"/>
    <property type="evidence" value="ECO:0007669"/>
    <property type="project" value="UniProtKB-SubCell"/>
</dbReference>
<comment type="subcellular location">
    <subcellularLocation>
        <location evidence="1 4">Periplasm</location>
    </subcellularLocation>
</comment>
<dbReference type="PANTHER" id="PTHR36307">
    <property type="entry name" value="FLAGELLA BASAL BODY P-RING FORMATION PROTEIN FLGA"/>
    <property type="match status" value="1"/>
</dbReference>
<evidence type="ECO:0000259" key="5">
    <source>
        <dbReference type="SMART" id="SM00858"/>
    </source>
</evidence>
<evidence type="ECO:0000256" key="2">
    <source>
        <dbReference type="ARBA" id="ARBA00022729"/>
    </source>
</evidence>
<keyword evidence="2 4" id="KW-0732">Signal</keyword>
<dbReference type="Gene3D" id="3.90.1210.10">
    <property type="entry name" value="Antifreeze-like/N-acetylneuraminic acid synthase C-terminal domain"/>
    <property type="match status" value="1"/>
</dbReference>
<keyword evidence="3 4" id="KW-0574">Periplasm</keyword>
<proteinExistence type="inferred from homology"/>
<dbReference type="SMART" id="SM00858">
    <property type="entry name" value="SAF"/>
    <property type="match status" value="1"/>
</dbReference>
<protein>
    <recommendedName>
        <fullName evidence="4">Flagella basal body P-ring formation protein FlgA</fullName>
    </recommendedName>
</protein>
<dbReference type="Proteomes" id="UP000199630">
    <property type="component" value="Unassembled WGS sequence"/>
</dbReference>
<dbReference type="Pfam" id="PF13144">
    <property type="entry name" value="ChapFlgA"/>
    <property type="match status" value="1"/>
</dbReference>
<organism evidence="6 7">
    <name type="scientific">Celeribacter neptunius</name>
    <dbReference type="NCBI Taxonomy" id="588602"/>
    <lineage>
        <taxon>Bacteria</taxon>
        <taxon>Pseudomonadati</taxon>
        <taxon>Pseudomonadota</taxon>
        <taxon>Alphaproteobacteria</taxon>
        <taxon>Rhodobacterales</taxon>
        <taxon>Roseobacteraceae</taxon>
        <taxon>Celeribacter</taxon>
    </lineage>
</organism>
<dbReference type="RefSeq" id="WP_090061088.1">
    <property type="nucleotide sequence ID" value="NZ_FORH01000004.1"/>
</dbReference>
<keyword evidence="6" id="KW-0969">Cilium</keyword>
<evidence type="ECO:0000313" key="6">
    <source>
        <dbReference type="EMBL" id="SFJ61508.1"/>
    </source>
</evidence>
<keyword evidence="7" id="KW-1185">Reference proteome</keyword>
<keyword evidence="6" id="KW-0282">Flagellum</keyword>
<feature type="domain" description="SAF" evidence="5">
    <location>
        <begin position="20"/>
        <end position="78"/>
    </location>
</feature>
<dbReference type="InterPro" id="IPR017585">
    <property type="entry name" value="SAF_FlgA"/>
</dbReference>
<dbReference type="OrthoDB" id="7619725at2"/>
<feature type="signal peptide" evidence="4">
    <location>
        <begin position="1"/>
        <end position="20"/>
    </location>
</feature>
<dbReference type="AlphaFoldDB" id="A0A1I3SRW0"/>
<dbReference type="Gene3D" id="2.30.30.760">
    <property type="match status" value="1"/>
</dbReference>
<reference evidence="7" key="1">
    <citation type="submission" date="2016-10" db="EMBL/GenBank/DDBJ databases">
        <authorList>
            <person name="Varghese N."/>
            <person name="Submissions S."/>
        </authorList>
    </citation>
    <scope>NUCLEOTIDE SEQUENCE [LARGE SCALE GENOMIC DNA]</scope>
    <source>
        <strain evidence="7">DSM 26471</strain>
    </source>
</reference>
<dbReference type="InterPro" id="IPR013974">
    <property type="entry name" value="SAF"/>
</dbReference>
<dbReference type="InterPro" id="IPR039246">
    <property type="entry name" value="Flagellar_FlgA"/>
</dbReference>
<dbReference type="STRING" id="588602.SAMN04487991_2571"/>
<comment type="similarity">
    <text evidence="4">Belongs to the FlgA family.</text>
</comment>
<dbReference type="PANTHER" id="PTHR36307:SF1">
    <property type="entry name" value="FLAGELLA BASAL BODY P-RING FORMATION PROTEIN FLGA"/>
    <property type="match status" value="1"/>
</dbReference>
<gene>
    <name evidence="6" type="ORF">SAMN04487991_2571</name>
</gene>
<evidence type="ECO:0000256" key="3">
    <source>
        <dbReference type="ARBA" id="ARBA00022764"/>
    </source>
</evidence>
<dbReference type="NCBIfam" id="TIGR03170">
    <property type="entry name" value="flgA_cterm"/>
    <property type="match status" value="1"/>
</dbReference>
<keyword evidence="4" id="KW-1005">Bacterial flagellum biogenesis</keyword>
<evidence type="ECO:0000256" key="4">
    <source>
        <dbReference type="RuleBase" id="RU362063"/>
    </source>
</evidence>
<keyword evidence="6" id="KW-0966">Cell projection</keyword>